<feature type="transmembrane region" description="Helical" evidence="1">
    <location>
        <begin position="36"/>
        <end position="55"/>
    </location>
</feature>
<comment type="caution">
    <text evidence="2">The sequence shown here is derived from an EMBL/GenBank/DDBJ whole genome shotgun (WGS) entry which is preliminary data.</text>
</comment>
<proteinExistence type="predicted"/>
<reference evidence="2" key="1">
    <citation type="journal article" date="2014" name="Int. J. Syst. Evol. Microbiol.">
        <title>Complete genome sequence of Corynebacterium casei LMG S-19264T (=DSM 44701T), isolated from a smear-ripened cheese.</title>
        <authorList>
            <consortium name="US DOE Joint Genome Institute (JGI-PGF)"/>
            <person name="Walter F."/>
            <person name="Albersmeier A."/>
            <person name="Kalinowski J."/>
            <person name="Ruckert C."/>
        </authorList>
    </citation>
    <scope>NUCLEOTIDE SEQUENCE</scope>
    <source>
        <strain evidence="2">CGMCC 1.10998</strain>
    </source>
</reference>
<dbReference type="AlphaFoldDB" id="A0A916UA94"/>
<accession>A0A916UA94</accession>
<dbReference type="Proteomes" id="UP000637423">
    <property type="component" value="Unassembled WGS sequence"/>
</dbReference>
<gene>
    <name evidence="2" type="ORF">GCM10011396_10200</name>
</gene>
<evidence type="ECO:0000313" key="2">
    <source>
        <dbReference type="EMBL" id="GGC65162.1"/>
    </source>
</evidence>
<dbReference type="EMBL" id="BMED01000001">
    <property type="protein sequence ID" value="GGC65162.1"/>
    <property type="molecule type" value="Genomic_DNA"/>
</dbReference>
<feature type="transmembrane region" description="Helical" evidence="1">
    <location>
        <begin position="7"/>
        <end position="24"/>
    </location>
</feature>
<sequence>MIKSQIVRHWIPTVFCALVVYQYVGGGSGSTDNWRYISIWLTMCFFFVGAVTYSMQKKIQNLEAELQQLREPKKEAIENA</sequence>
<keyword evidence="1" id="KW-0812">Transmembrane</keyword>
<keyword evidence="1" id="KW-0472">Membrane</keyword>
<organism evidence="2 3">
    <name type="scientific">Undibacterium terreum</name>
    <dbReference type="NCBI Taxonomy" id="1224302"/>
    <lineage>
        <taxon>Bacteria</taxon>
        <taxon>Pseudomonadati</taxon>
        <taxon>Pseudomonadota</taxon>
        <taxon>Betaproteobacteria</taxon>
        <taxon>Burkholderiales</taxon>
        <taxon>Oxalobacteraceae</taxon>
        <taxon>Undibacterium</taxon>
    </lineage>
</organism>
<protein>
    <submittedName>
        <fullName evidence="2">Uncharacterized protein</fullName>
    </submittedName>
</protein>
<reference evidence="2" key="2">
    <citation type="submission" date="2020-09" db="EMBL/GenBank/DDBJ databases">
        <authorList>
            <person name="Sun Q."/>
            <person name="Zhou Y."/>
        </authorList>
    </citation>
    <scope>NUCLEOTIDE SEQUENCE</scope>
    <source>
        <strain evidence="2">CGMCC 1.10998</strain>
    </source>
</reference>
<dbReference type="RefSeq" id="WP_188564859.1">
    <property type="nucleotide sequence ID" value="NZ_BMED01000001.1"/>
</dbReference>
<evidence type="ECO:0000256" key="1">
    <source>
        <dbReference type="SAM" id="Phobius"/>
    </source>
</evidence>
<keyword evidence="3" id="KW-1185">Reference proteome</keyword>
<keyword evidence="1" id="KW-1133">Transmembrane helix</keyword>
<evidence type="ECO:0000313" key="3">
    <source>
        <dbReference type="Proteomes" id="UP000637423"/>
    </source>
</evidence>
<name>A0A916UA94_9BURK</name>